<proteinExistence type="predicted"/>
<dbReference type="Proteomes" id="UP000311919">
    <property type="component" value="Unassembled WGS sequence"/>
</dbReference>
<name>A0A4Z2D3H5_SCHJA</name>
<protein>
    <submittedName>
        <fullName evidence="1">Uncharacterized protein</fullName>
    </submittedName>
</protein>
<accession>A0A4Z2D3H5</accession>
<reference evidence="1 2" key="1">
    <citation type="submission" date="2019-03" db="EMBL/GenBank/DDBJ databases">
        <title>An improved genome assembly of the fluke Schistosoma japonicum.</title>
        <authorList>
            <person name="Hu W."/>
            <person name="Luo F."/>
            <person name="Yin M."/>
            <person name="Mo X."/>
            <person name="Sun C."/>
            <person name="Wu Q."/>
            <person name="Zhu B."/>
            <person name="Xiang M."/>
            <person name="Wang J."/>
            <person name="Wang Y."/>
            <person name="Zhang T."/>
            <person name="Xu B."/>
            <person name="Zheng H."/>
            <person name="Feng Z."/>
        </authorList>
    </citation>
    <scope>NUCLEOTIDE SEQUENCE [LARGE SCALE GENOMIC DNA]</scope>
    <source>
        <strain evidence="1">HuSjv2</strain>
        <tissue evidence="1">Worms</tissue>
    </source>
</reference>
<feature type="non-terminal residue" evidence="1">
    <location>
        <position position="1"/>
    </location>
</feature>
<organism evidence="1 2">
    <name type="scientific">Schistosoma japonicum</name>
    <name type="common">Blood fluke</name>
    <dbReference type="NCBI Taxonomy" id="6182"/>
    <lineage>
        <taxon>Eukaryota</taxon>
        <taxon>Metazoa</taxon>
        <taxon>Spiralia</taxon>
        <taxon>Lophotrochozoa</taxon>
        <taxon>Platyhelminthes</taxon>
        <taxon>Trematoda</taxon>
        <taxon>Digenea</taxon>
        <taxon>Strigeidida</taxon>
        <taxon>Schistosomatoidea</taxon>
        <taxon>Schistosomatidae</taxon>
        <taxon>Schistosoma</taxon>
    </lineage>
</organism>
<dbReference type="AlphaFoldDB" id="A0A4Z2D3H5"/>
<evidence type="ECO:0000313" key="2">
    <source>
        <dbReference type="Proteomes" id="UP000311919"/>
    </source>
</evidence>
<comment type="caution">
    <text evidence="1">The sequence shown here is derived from an EMBL/GenBank/DDBJ whole genome shotgun (WGS) entry which is preliminary data.</text>
</comment>
<evidence type="ECO:0000313" key="1">
    <source>
        <dbReference type="EMBL" id="TNN11045.1"/>
    </source>
</evidence>
<gene>
    <name evidence="1" type="ORF">EWB00_004929</name>
</gene>
<keyword evidence="2" id="KW-1185">Reference proteome</keyword>
<dbReference type="EMBL" id="SKCS01000325">
    <property type="protein sequence ID" value="TNN11045.1"/>
    <property type="molecule type" value="Genomic_DNA"/>
</dbReference>
<sequence>ISSLLKIAVMNSAGRHETYTMQSLLINYMSYYNIDESNSINKSRSIRQPLNCHCYYEDYDYHYYDYLV</sequence>